<keyword evidence="2" id="KW-0285">Flavoprotein</keyword>
<evidence type="ECO:0000313" key="8">
    <source>
        <dbReference type="Proteomes" id="UP000245609"/>
    </source>
</evidence>
<protein>
    <recommendedName>
        <fullName evidence="6">NADH:flavin oxidoreductase/NADH oxidase N-terminal domain-containing protein</fullName>
    </recommendedName>
</protein>
<dbReference type="Pfam" id="PF00724">
    <property type="entry name" value="Oxidored_FMN"/>
    <property type="match status" value="1"/>
</dbReference>
<dbReference type="InterPro" id="IPR001155">
    <property type="entry name" value="OxRdtase_FMN_N"/>
</dbReference>
<evidence type="ECO:0000313" key="7">
    <source>
        <dbReference type="EMBL" id="PVV01418.1"/>
    </source>
</evidence>
<dbReference type="OrthoDB" id="72788at2759"/>
<dbReference type="AlphaFoldDB" id="A0A2T9ZA05"/>
<dbReference type="CDD" id="cd02932">
    <property type="entry name" value="OYE_YqiM_FMN"/>
    <property type="match status" value="1"/>
</dbReference>
<proteinExistence type="predicted"/>
<sequence length="409" mass="44742">MSLIEDFDFQYVSDPTTYTIPQGGPRGAAVGLLDKDGKSTPLTEENIDKLPKSFTKIKQRDVVFNNRIVVSPMCMYSAQDGILTDFHVAHYGGIALKGPGAVIVEATGVTPNGRISVLCSGIWSDEHIAQHKRVSDAIKCLGVVSGIQIGHAGRKSSDAPMWLGRSNGVSKALGGWPDDVVAPSAIPFSETTIVPRELTKDEIKEIIESFVQAAIRADKAGYDLLEIHGAHGYLLSEFFSPFANTRTDEYGGSFENRIRMMVETVKKVREVWPETKPLWVRLSCTEWVEGGWDIEETVQLSAILKDLGVDTIDCSSGGINNNQKIPAKSLFQVPFAEQIKREVGIATAAVGGITEPSQVEDIISTGKADFVCLARKFLNDPAFTTKAARELGVDIAWPLQHTFGKYLRW</sequence>
<gene>
    <name evidence="7" type="ORF">BB560_004164</name>
</gene>
<dbReference type="Proteomes" id="UP000245609">
    <property type="component" value="Unassembled WGS sequence"/>
</dbReference>
<dbReference type="InterPro" id="IPR013785">
    <property type="entry name" value="Aldolase_TIM"/>
</dbReference>
<dbReference type="PANTHER" id="PTHR43303:SF4">
    <property type="entry name" value="NADPH DEHYDROGENASE C23G7.10C-RELATED"/>
    <property type="match status" value="1"/>
</dbReference>
<reference evidence="7 8" key="1">
    <citation type="journal article" date="2018" name="MBio">
        <title>Comparative Genomics Reveals the Core Gene Toolbox for the Fungus-Insect Symbiosis.</title>
        <authorList>
            <person name="Wang Y."/>
            <person name="Stata M."/>
            <person name="Wang W."/>
            <person name="Stajich J.E."/>
            <person name="White M.M."/>
            <person name="Moncalvo J.M."/>
        </authorList>
    </citation>
    <scope>NUCLEOTIDE SEQUENCE [LARGE SCALE GENOMIC DNA]</scope>
    <source>
        <strain evidence="7 8">SC-DP-2</strain>
    </source>
</reference>
<evidence type="ECO:0000256" key="4">
    <source>
        <dbReference type="ARBA" id="ARBA00022857"/>
    </source>
</evidence>
<keyword evidence="5" id="KW-0560">Oxidoreductase</keyword>
<dbReference type="GO" id="GO:0010181">
    <property type="term" value="F:FMN binding"/>
    <property type="evidence" value="ECO:0007669"/>
    <property type="project" value="InterPro"/>
</dbReference>
<dbReference type="Gene3D" id="3.20.20.70">
    <property type="entry name" value="Aldolase class I"/>
    <property type="match status" value="1"/>
</dbReference>
<dbReference type="PANTHER" id="PTHR43303">
    <property type="entry name" value="NADPH DEHYDROGENASE C23G7.10C-RELATED"/>
    <property type="match status" value="1"/>
</dbReference>
<dbReference type="GO" id="GO:0003959">
    <property type="term" value="F:NADPH dehydrogenase activity"/>
    <property type="evidence" value="ECO:0007669"/>
    <property type="project" value="InterPro"/>
</dbReference>
<feature type="domain" description="NADH:flavin oxidoreductase/NADH oxidase N-terminal" evidence="6">
    <location>
        <begin position="54"/>
        <end position="391"/>
    </location>
</feature>
<keyword evidence="4" id="KW-0521">NADP</keyword>
<dbReference type="SUPFAM" id="SSF51395">
    <property type="entry name" value="FMN-linked oxidoreductases"/>
    <property type="match status" value="1"/>
</dbReference>
<keyword evidence="8" id="KW-1185">Reference proteome</keyword>
<dbReference type="EMBL" id="MBFS01001095">
    <property type="protein sequence ID" value="PVV01418.1"/>
    <property type="molecule type" value="Genomic_DNA"/>
</dbReference>
<comment type="cofactor">
    <cofactor evidence="1">
        <name>FMN</name>
        <dbReference type="ChEBI" id="CHEBI:58210"/>
    </cofactor>
</comment>
<accession>A0A2T9ZA05</accession>
<dbReference type="STRING" id="133381.A0A2T9ZA05"/>
<evidence type="ECO:0000256" key="5">
    <source>
        <dbReference type="ARBA" id="ARBA00023002"/>
    </source>
</evidence>
<comment type="caution">
    <text evidence="7">The sequence shown here is derived from an EMBL/GenBank/DDBJ whole genome shotgun (WGS) entry which is preliminary data.</text>
</comment>
<evidence type="ECO:0000256" key="1">
    <source>
        <dbReference type="ARBA" id="ARBA00001917"/>
    </source>
</evidence>
<keyword evidence="3" id="KW-0288">FMN</keyword>
<evidence type="ECO:0000256" key="2">
    <source>
        <dbReference type="ARBA" id="ARBA00022630"/>
    </source>
</evidence>
<name>A0A2T9ZA05_9FUNG</name>
<organism evidence="7 8">
    <name type="scientific">Smittium megazygosporum</name>
    <dbReference type="NCBI Taxonomy" id="133381"/>
    <lineage>
        <taxon>Eukaryota</taxon>
        <taxon>Fungi</taxon>
        <taxon>Fungi incertae sedis</taxon>
        <taxon>Zoopagomycota</taxon>
        <taxon>Kickxellomycotina</taxon>
        <taxon>Harpellomycetes</taxon>
        <taxon>Harpellales</taxon>
        <taxon>Legeriomycetaceae</taxon>
        <taxon>Smittium</taxon>
    </lineage>
</organism>
<dbReference type="InterPro" id="IPR044152">
    <property type="entry name" value="YqjM-like"/>
</dbReference>
<evidence type="ECO:0000256" key="3">
    <source>
        <dbReference type="ARBA" id="ARBA00022643"/>
    </source>
</evidence>
<dbReference type="GO" id="GO:0050661">
    <property type="term" value="F:NADP binding"/>
    <property type="evidence" value="ECO:0007669"/>
    <property type="project" value="InterPro"/>
</dbReference>
<evidence type="ECO:0000259" key="6">
    <source>
        <dbReference type="Pfam" id="PF00724"/>
    </source>
</evidence>